<reference evidence="1 2" key="1">
    <citation type="submission" date="2016-05" db="EMBL/GenBank/DDBJ databases">
        <title>Genome Sequence of Pseudomonas citronellolis Strain SJTE-3, an Estrogens and Persistent Organic Pollutants degradation strain.</title>
        <authorList>
            <person name="Liang R."/>
        </authorList>
    </citation>
    <scope>NUCLEOTIDE SEQUENCE [LARGE SCALE GENOMIC DNA]</scope>
    <source>
        <strain evidence="1 2">SJTE-3</strain>
    </source>
</reference>
<dbReference type="GeneID" id="72996435"/>
<accession>A0A127MU42</accession>
<dbReference type="RefSeq" id="WP_009622391.1">
    <property type="nucleotide sequence ID" value="NZ_BDGS01000001.1"/>
</dbReference>
<dbReference type="Proteomes" id="UP000077748">
    <property type="component" value="Chromosome"/>
</dbReference>
<evidence type="ECO:0000313" key="1">
    <source>
        <dbReference type="EMBL" id="ANI15150.1"/>
    </source>
</evidence>
<dbReference type="KEGG" id="pcq:PcP3B5_33600"/>
<dbReference type="STRING" id="53408.A9C11_14670"/>
<name>A0A127MU42_9PSED</name>
<dbReference type="AlphaFoldDB" id="A0A127MU42"/>
<evidence type="ECO:0000313" key="2">
    <source>
        <dbReference type="Proteomes" id="UP000077748"/>
    </source>
</evidence>
<protein>
    <submittedName>
        <fullName evidence="1">Uncharacterized protein</fullName>
    </submittedName>
</protein>
<sequence length="65" mass="7550">MHIQLLCTGDGRCYVQLDQFRVPFRNAEQANAYLERLQQRIAAPHVLAEAQRRDADKRQAQRRAG</sequence>
<proteinExistence type="predicted"/>
<gene>
    <name evidence="1" type="ORF">A9C11_14670</name>
</gene>
<dbReference type="EMBL" id="CP015878">
    <property type="protein sequence ID" value="ANI15150.1"/>
    <property type="molecule type" value="Genomic_DNA"/>
</dbReference>
<organism evidence="1 2">
    <name type="scientific">Pseudomonas citronellolis</name>
    <dbReference type="NCBI Taxonomy" id="53408"/>
    <lineage>
        <taxon>Bacteria</taxon>
        <taxon>Pseudomonadati</taxon>
        <taxon>Pseudomonadota</taxon>
        <taxon>Gammaproteobacteria</taxon>
        <taxon>Pseudomonadales</taxon>
        <taxon>Pseudomonadaceae</taxon>
        <taxon>Pseudomonas</taxon>
    </lineage>
</organism>